<evidence type="ECO:0000313" key="2">
    <source>
        <dbReference type="EMBL" id="SIR77649.1"/>
    </source>
</evidence>
<protein>
    <submittedName>
        <fullName evidence="2">Uncharacterized protein</fullName>
    </submittedName>
</protein>
<dbReference type="STRING" id="34061.B0189_05755"/>
<feature type="region of interest" description="Disordered" evidence="1">
    <location>
        <begin position="30"/>
        <end position="80"/>
    </location>
</feature>
<sequence>MARYDKEEYAKMMAKGADWLDAMQAAGYDVSNQESAKRQKRNLDKNKGLQNRISELKQLQEQKQANQATDAKPPKKLSPKEYLESVYNDLAQDPKMRMQAAVALLPYTENKMAQTGKKDDAQQTAQQLSTSGRFATASHQGDFFASVVTQ</sequence>
<evidence type="ECO:0000256" key="1">
    <source>
        <dbReference type="SAM" id="MobiDB-lite"/>
    </source>
</evidence>
<dbReference type="EMBL" id="FTNU01000002">
    <property type="protein sequence ID" value="SIR77649.1"/>
    <property type="molecule type" value="Genomic_DNA"/>
</dbReference>
<dbReference type="AlphaFoldDB" id="A0A1N7DPD9"/>
<feature type="region of interest" description="Disordered" evidence="1">
    <location>
        <begin position="112"/>
        <end position="135"/>
    </location>
</feature>
<organism evidence="2 3">
    <name type="scientific">Moraxella cuniculi DSM 21768</name>
    <dbReference type="NCBI Taxonomy" id="1122245"/>
    <lineage>
        <taxon>Bacteria</taxon>
        <taxon>Pseudomonadati</taxon>
        <taxon>Pseudomonadota</taxon>
        <taxon>Gammaproteobacteria</taxon>
        <taxon>Moraxellales</taxon>
        <taxon>Moraxellaceae</taxon>
        <taxon>Moraxella</taxon>
    </lineage>
</organism>
<keyword evidence="3" id="KW-1185">Reference proteome</keyword>
<name>A0A1N7DPD9_9GAMM</name>
<reference evidence="3" key="1">
    <citation type="submission" date="2017-01" db="EMBL/GenBank/DDBJ databases">
        <authorList>
            <person name="Varghese N."/>
            <person name="Submissions S."/>
        </authorList>
    </citation>
    <scope>NUCLEOTIDE SEQUENCE [LARGE SCALE GENOMIC DNA]</scope>
    <source>
        <strain evidence="3">DSM 21768</strain>
    </source>
</reference>
<feature type="compositionally biased region" description="Basic and acidic residues" evidence="1">
    <location>
        <begin position="35"/>
        <end position="47"/>
    </location>
</feature>
<gene>
    <name evidence="2" type="ORF">SAMN02745664_1027</name>
</gene>
<dbReference type="Proteomes" id="UP000187495">
    <property type="component" value="Unassembled WGS sequence"/>
</dbReference>
<accession>A0A1N7DPD9</accession>
<proteinExistence type="predicted"/>
<evidence type="ECO:0000313" key="3">
    <source>
        <dbReference type="Proteomes" id="UP000187495"/>
    </source>
</evidence>
<dbReference type="RefSeq" id="WP_076554507.1">
    <property type="nucleotide sequence ID" value="NZ_FTNU01000002.1"/>
</dbReference>
<feature type="compositionally biased region" description="Polar residues" evidence="1">
    <location>
        <begin position="122"/>
        <end position="135"/>
    </location>
</feature>